<reference evidence="2" key="1">
    <citation type="submission" date="2015-04" db="UniProtKB">
        <authorList>
            <consortium name="EnsemblPlants"/>
        </authorList>
    </citation>
    <scope>IDENTIFICATION</scope>
</reference>
<organism evidence="2">
    <name type="scientific">Oryza glumipatula</name>
    <dbReference type="NCBI Taxonomy" id="40148"/>
    <lineage>
        <taxon>Eukaryota</taxon>
        <taxon>Viridiplantae</taxon>
        <taxon>Streptophyta</taxon>
        <taxon>Embryophyta</taxon>
        <taxon>Tracheophyta</taxon>
        <taxon>Spermatophyta</taxon>
        <taxon>Magnoliopsida</taxon>
        <taxon>Liliopsida</taxon>
        <taxon>Poales</taxon>
        <taxon>Poaceae</taxon>
        <taxon>BOP clade</taxon>
        <taxon>Oryzoideae</taxon>
        <taxon>Oryzeae</taxon>
        <taxon>Oryzinae</taxon>
        <taxon>Oryza</taxon>
    </lineage>
</organism>
<dbReference type="PANTHER" id="PTHR36811">
    <property type="entry name" value="OS08G0444440 PROTEIN"/>
    <property type="match status" value="1"/>
</dbReference>
<dbReference type="EnsemblPlants" id="OGLUM08G17170.3">
    <property type="protein sequence ID" value="OGLUM08G17170.3"/>
    <property type="gene ID" value="OGLUM08G17170"/>
</dbReference>
<dbReference type="eggNOG" id="ENOG502SGJN">
    <property type="taxonomic scope" value="Eukaryota"/>
</dbReference>
<dbReference type="AlphaFoldDB" id="A0A0E0AW02"/>
<dbReference type="Proteomes" id="UP000026961">
    <property type="component" value="Chromosome 8"/>
</dbReference>
<reference evidence="2" key="2">
    <citation type="submission" date="2018-05" db="EMBL/GenBank/DDBJ databases">
        <title>OgluRS3 (Oryza glumaepatula Reference Sequence Version 3).</title>
        <authorList>
            <person name="Zhang J."/>
            <person name="Kudrna D."/>
            <person name="Lee S."/>
            <person name="Talag J."/>
            <person name="Welchert J."/>
            <person name="Wing R.A."/>
        </authorList>
    </citation>
    <scope>NUCLEOTIDE SEQUENCE [LARGE SCALE GENOMIC DNA]</scope>
</reference>
<dbReference type="Gramene" id="OGLUM08G17170.3">
    <property type="protein sequence ID" value="OGLUM08G17170.3"/>
    <property type="gene ID" value="OGLUM08G17170"/>
</dbReference>
<evidence type="ECO:0000313" key="2">
    <source>
        <dbReference type="EnsemblPlants" id="OGLUM08G17170.3"/>
    </source>
</evidence>
<dbReference type="PANTHER" id="PTHR36811:SF2">
    <property type="entry name" value="OS08G0444440 PROTEIN"/>
    <property type="match status" value="1"/>
</dbReference>
<accession>A0A0E0AW02</accession>
<protein>
    <submittedName>
        <fullName evidence="2">Uncharacterized protein</fullName>
    </submittedName>
</protein>
<keyword evidence="3" id="KW-1185">Reference proteome</keyword>
<proteinExistence type="predicted"/>
<evidence type="ECO:0000313" key="3">
    <source>
        <dbReference type="Proteomes" id="UP000026961"/>
    </source>
</evidence>
<name>A0A0E0AW02_9ORYZ</name>
<feature type="region of interest" description="Disordered" evidence="1">
    <location>
        <begin position="346"/>
        <end position="367"/>
    </location>
</feature>
<evidence type="ECO:0000256" key="1">
    <source>
        <dbReference type="SAM" id="MobiDB-lite"/>
    </source>
</evidence>
<sequence>MQDQLDGINKGEPPCFGHEVDIKFVGAIGRETSPCRRHTWGIRKNEWLRRKLTESGARPKIVTGGIWSRGPIPLGRRPKLTVRFHVFSARGFVARHVSPSKFWKPPERATLIPSSLLVSSSSALPDCHLPRFPSLAVASTQIRKTLGQRTGIRNTARNSGARATRSTSMEKKELLGVRKSPPLTKRRRKVTAGGAGGGSMAKAIAAYLASDSFMYAPLVSNSPPPPPSSPPAGAGSSDKMVALVQKYRGSWRGALAFNIEESEHQRRQRLAAWRARCATSDCHLYSCCDQEMLMINRVQANAEHMLLQPEPCLRAQSKPPLGDRAIGAQLRQLAAARAAGRRQVEAAGAMRHCGSSRAGKPGGGDRL</sequence>